<dbReference type="GO" id="GO:0000256">
    <property type="term" value="P:allantoin catabolic process"/>
    <property type="evidence" value="ECO:0007669"/>
    <property type="project" value="InterPro"/>
</dbReference>
<keyword evidence="2" id="KW-0659">Purine metabolism</keyword>
<name>A0A1M7TQR0_9BRAD</name>
<comment type="subunit">
    <text evidence="1">Homodimer.</text>
</comment>
<dbReference type="InterPro" id="IPR007247">
    <property type="entry name" value="Ureidogly_lyase"/>
</dbReference>
<dbReference type="InterPro" id="IPR047233">
    <property type="entry name" value="UAH_cupin"/>
</dbReference>
<comment type="catalytic activity">
    <reaction evidence="4">
        <text>(S)-ureidoglycolate = urea + glyoxylate</text>
        <dbReference type="Rhea" id="RHEA:11304"/>
        <dbReference type="ChEBI" id="CHEBI:16199"/>
        <dbReference type="ChEBI" id="CHEBI:36655"/>
        <dbReference type="ChEBI" id="CHEBI:57296"/>
        <dbReference type="EC" id="4.3.2.3"/>
    </reaction>
</comment>
<keyword evidence="5" id="KW-0378">Hydrolase</keyword>
<evidence type="ECO:0000256" key="3">
    <source>
        <dbReference type="ARBA" id="ARBA00023239"/>
    </source>
</evidence>
<dbReference type="GO" id="GO:0004848">
    <property type="term" value="F:ureidoglycolate hydrolase activity"/>
    <property type="evidence" value="ECO:0007669"/>
    <property type="project" value="InterPro"/>
</dbReference>
<dbReference type="SUPFAM" id="SSF51182">
    <property type="entry name" value="RmlC-like cupins"/>
    <property type="match status" value="1"/>
</dbReference>
<evidence type="ECO:0000313" key="5">
    <source>
        <dbReference type="EMBL" id="SHN73069.1"/>
    </source>
</evidence>
<evidence type="ECO:0000313" key="6">
    <source>
        <dbReference type="Proteomes" id="UP000184096"/>
    </source>
</evidence>
<gene>
    <name evidence="5" type="ORF">SAMN05444170_2392</name>
</gene>
<protein>
    <submittedName>
        <fullName evidence="5">Ureidoglycolate hydrolase</fullName>
    </submittedName>
</protein>
<dbReference type="InterPro" id="IPR011051">
    <property type="entry name" value="RmlC_Cupin_sf"/>
</dbReference>
<keyword evidence="6" id="KW-1185">Reference proteome</keyword>
<evidence type="ECO:0000256" key="4">
    <source>
        <dbReference type="ARBA" id="ARBA00047684"/>
    </source>
</evidence>
<dbReference type="PANTHER" id="PTHR21221:SF1">
    <property type="entry name" value="UREIDOGLYCOLATE LYASE"/>
    <property type="match status" value="1"/>
</dbReference>
<dbReference type="EMBL" id="LT670849">
    <property type="protein sequence ID" value="SHN73069.1"/>
    <property type="molecule type" value="Genomic_DNA"/>
</dbReference>
<dbReference type="AlphaFoldDB" id="A0A1M7TQR0"/>
<evidence type="ECO:0000256" key="1">
    <source>
        <dbReference type="ARBA" id="ARBA00011738"/>
    </source>
</evidence>
<dbReference type="Pfam" id="PF04115">
    <property type="entry name" value="Ureidogly_lyase"/>
    <property type="match status" value="1"/>
</dbReference>
<organism evidence="5 6">
    <name type="scientific">Bradyrhizobium erythrophlei</name>
    <dbReference type="NCBI Taxonomy" id="1437360"/>
    <lineage>
        <taxon>Bacteria</taxon>
        <taxon>Pseudomonadati</taxon>
        <taxon>Pseudomonadota</taxon>
        <taxon>Alphaproteobacteria</taxon>
        <taxon>Hyphomicrobiales</taxon>
        <taxon>Nitrobacteraceae</taxon>
        <taxon>Bradyrhizobium</taxon>
    </lineage>
</organism>
<proteinExistence type="predicted"/>
<dbReference type="Gene3D" id="2.60.120.480">
    <property type="entry name" value="Ureidoglycolate hydrolase"/>
    <property type="match status" value="1"/>
</dbReference>
<reference evidence="6" key="1">
    <citation type="submission" date="2016-11" db="EMBL/GenBank/DDBJ databases">
        <authorList>
            <person name="Varghese N."/>
            <person name="Submissions S."/>
        </authorList>
    </citation>
    <scope>NUCLEOTIDE SEQUENCE [LARGE SCALE GENOMIC DNA]</scope>
    <source>
        <strain evidence="6">GAS401</strain>
    </source>
</reference>
<sequence length="163" mass="17610">MTISPVTLRGDRDDRFAPFGTCFSLVPTAGRIGIPLQFEGEKAVGDSTLTIIVAPFARSMGGISRIERHPFSVQAFLPLGAQPMVTFVAPPGEPPHHVEQVAAFVVPAGHGIAYRAGTWHSGLMGLEGDVNVATFVRRIGDGSDTEFADLPFKLNLTERFYDR</sequence>
<dbReference type="CDD" id="cd20298">
    <property type="entry name" value="cupin_UAH"/>
    <property type="match status" value="1"/>
</dbReference>
<dbReference type="InterPro" id="IPR024060">
    <property type="entry name" value="Ureidoglycolate_lyase_dom_sf"/>
</dbReference>
<keyword evidence="3" id="KW-0456">Lyase</keyword>
<dbReference type="Proteomes" id="UP000184096">
    <property type="component" value="Chromosome I"/>
</dbReference>
<dbReference type="PANTHER" id="PTHR21221">
    <property type="entry name" value="UREIDOGLYCOLATE HYDROLASE"/>
    <property type="match status" value="1"/>
</dbReference>
<dbReference type="GO" id="GO:0050385">
    <property type="term" value="F:ureidoglycolate lyase activity"/>
    <property type="evidence" value="ECO:0007669"/>
    <property type="project" value="UniProtKB-EC"/>
</dbReference>
<accession>A0A1M7TQR0</accession>
<evidence type="ECO:0000256" key="2">
    <source>
        <dbReference type="ARBA" id="ARBA00022631"/>
    </source>
</evidence>
<dbReference type="GO" id="GO:0006144">
    <property type="term" value="P:purine nucleobase metabolic process"/>
    <property type="evidence" value="ECO:0007669"/>
    <property type="project" value="UniProtKB-KW"/>
</dbReference>